<evidence type="ECO:0000256" key="1">
    <source>
        <dbReference type="SAM" id="Phobius"/>
    </source>
</evidence>
<feature type="transmembrane region" description="Helical" evidence="1">
    <location>
        <begin position="43"/>
        <end position="65"/>
    </location>
</feature>
<gene>
    <name evidence="2" type="ORF">ASZ90_014408</name>
</gene>
<comment type="caution">
    <text evidence="2">The sequence shown here is derived from an EMBL/GenBank/DDBJ whole genome shotgun (WGS) entry which is preliminary data.</text>
</comment>
<keyword evidence="1" id="KW-0812">Transmembrane</keyword>
<keyword evidence="1" id="KW-1133">Transmembrane helix</keyword>
<proteinExistence type="predicted"/>
<feature type="transmembrane region" description="Helical" evidence="1">
    <location>
        <begin position="124"/>
        <end position="142"/>
    </location>
</feature>
<protein>
    <recommendedName>
        <fullName evidence="3">DUF1614 domain-containing protein</fullName>
    </recommendedName>
</protein>
<dbReference type="Pfam" id="PF07758">
    <property type="entry name" value="DUF1614"/>
    <property type="match status" value="1"/>
</dbReference>
<evidence type="ECO:0008006" key="3">
    <source>
        <dbReference type="Google" id="ProtNLM"/>
    </source>
</evidence>
<feature type="transmembrane region" description="Helical" evidence="1">
    <location>
        <begin position="178"/>
        <end position="198"/>
    </location>
</feature>
<feature type="transmembrane region" description="Helical" evidence="1">
    <location>
        <begin position="210"/>
        <end position="232"/>
    </location>
</feature>
<organism evidence="2">
    <name type="scientific">hydrocarbon metagenome</name>
    <dbReference type="NCBI Taxonomy" id="938273"/>
    <lineage>
        <taxon>unclassified sequences</taxon>
        <taxon>metagenomes</taxon>
        <taxon>ecological metagenomes</taxon>
    </lineage>
</organism>
<name>A0A0W8F4W5_9ZZZZ</name>
<sequence>MENRLIYSPVGILIMLGFAFLIAIVVSFLFLDLARTAFTKIGFSWSQALFVLLASLVGSSINIPLTNLECSTPMVHERHIRAFGVSYHVPVVKSCNTLLAINVGGALIPSLISMALIYRFPESIYYALSGIVLVAIITNRVARPVRGLGIVTPALVPPLCAALAAILMVYVLGAPHDLIFLIAYAAGTLGTLLGADILNLGKIRDLGAPVASIGGAGTFDGVFLSGLIAVLLV</sequence>
<dbReference type="InterPro" id="IPR011672">
    <property type="entry name" value="DUF1614"/>
</dbReference>
<accession>A0A0W8F4W5</accession>
<reference evidence="2" key="1">
    <citation type="journal article" date="2015" name="Proc. Natl. Acad. Sci. U.S.A.">
        <title>Networks of energetic and metabolic interactions define dynamics in microbial communities.</title>
        <authorList>
            <person name="Embree M."/>
            <person name="Liu J.K."/>
            <person name="Al-Bassam M.M."/>
            <person name="Zengler K."/>
        </authorList>
    </citation>
    <scope>NUCLEOTIDE SEQUENCE</scope>
</reference>
<dbReference type="AlphaFoldDB" id="A0A0W8F4W5"/>
<feature type="transmembrane region" description="Helical" evidence="1">
    <location>
        <begin position="12"/>
        <end position="31"/>
    </location>
</feature>
<feature type="transmembrane region" description="Helical" evidence="1">
    <location>
        <begin position="98"/>
        <end position="118"/>
    </location>
</feature>
<keyword evidence="1" id="KW-0472">Membrane</keyword>
<dbReference type="EMBL" id="LNQE01001520">
    <property type="protein sequence ID" value="KUG15900.1"/>
    <property type="molecule type" value="Genomic_DNA"/>
</dbReference>
<evidence type="ECO:0000313" key="2">
    <source>
        <dbReference type="EMBL" id="KUG15900.1"/>
    </source>
</evidence>
<feature type="transmembrane region" description="Helical" evidence="1">
    <location>
        <begin position="154"/>
        <end position="172"/>
    </location>
</feature>